<evidence type="ECO:0000313" key="3">
    <source>
        <dbReference type="Proteomes" id="UP000249688"/>
    </source>
</evidence>
<reference evidence="2 3" key="1">
    <citation type="submission" date="2018-06" db="EMBL/GenBank/DDBJ databases">
        <title>Genomic Encyclopedia of Archaeal and Bacterial Type Strains, Phase II (KMG-II): from individual species to whole genera.</title>
        <authorList>
            <person name="Goeker M."/>
        </authorList>
    </citation>
    <scope>NUCLEOTIDE SEQUENCE [LARGE SCALE GENOMIC DNA]</scope>
    <source>
        <strain evidence="2 3">DSM 24525</strain>
    </source>
</reference>
<feature type="region of interest" description="Disordered" evidence="1">
    <location>
        <begin position="43"/>
        <end position="120"/>
    </location>
</feature>
<comment type="caution">
    <text evidence="2">The sequence shown here is derived from an EMBL/GenBank/DDBJ whole genome shotgun (WGS) entry which is preliminary data.</text>
</comment>
<feature type="compositionally biased region" description="Basic residues" evidence="1">
    <location>
        <begin position="110"/>
        <end position="120"/>
    </location>
</feature>
<accession>A0A2W7J6L6</accession>
<feature type="compositionally biased region" description="Low complexity" evidence="1">
    <location>
        <begin position="97"/>
        <end position="109"/>
    </location>
</feature>
<evidence type="ECO:0000256" key="1">
    <source>
        <dbReference type="SAM" id="MobiDB-lite"/>
    </source>
</evidence>
<dbReference type="Proteomes" id="UP000249688">
    <property type="component" value="Unassembled WGS sequence"/>
</dbReference>
<sequence length="120" mass="11800">MRLRAISPTMTPDGLVPPGSSFDATAADVVLLVRMGVAKLAEPEAASMLSPTPDAPAQEGADLEIAPVPPPNPDAPAQEGAEIQAGAPVPPAPTPEPGVAASKAATPAKAKAKAAAKAKP</sequence>
<evidence type="ECO:0000313" key="2">
    <source>
        <dbReference type="EMBL" id="PZW46852.1"/>
    </source>
</evidence>
<keyword evidence="3" id="KW-1185">Reference proteome</keyword>
<protein>
    <submittedName>
        <fullName evidence="2">Uncharacterized protein</fullName>
    </submittedName>
</protein>
<dbReference type="RefSeq" id="WP_158537166.1">
    <property type="nucleotide sequence ID" value="NZ_QKYU01000008.1"/>
</dbReference>
<organism evidence="2 3">
    <name type="scientific">Humitalea rosea</name>
    <dbReference type="NCBI Taxonomy" id="990373"/>
    <lineage>
        <taxon>Bacteria</taxon>
        <taxon>Pseudomonadati</taxon>
        <taxon>Pseudomonadota</taxon>
        <taxon>Alphaproteobacteria</taxon>
        <taxon>Acetobacterales</taxon>
        <taxon>Roseomonadaceae</taxon>
        <taxon>Humitalea</taxon>
    </lineage>
</organism>
<proteinExistence type="predicted"/>
<name>A0A2W7J6L6_9PROT</name>
<dbReference type="AlphaFoldDB" id="A0A2W7J6L6"/>
<gene>
    <name evidence="2" type="ORF">C8P66_108131</name>
</gene>
<dbReference type="EMBL" id="QKYU01000008">
    <property type="protein sequence ID" value="PZW46852.1"/>
    <property type="molecule type" value="Genomic_DNA"/>
</dbReference>